<sequence>MNEKEIEVVEVLTGSYGIYYDYAVQIAKVTYGDMTKAKIAADMMNIQNASIESVIAAITLK</sequence>
<comment type="caution">
    <text evidence="1">The sequence shown here is derived from an EMBL/GenBank/DDBJ whole genome shotgun (WGS) entry which is preliminary data.</text>
</comment>
<dbReference type="RefSeq" id="WP_163940362.1">
    <property type="nucleotide sequence ID" value="NZ_JAAIKC010000001.1"/>
</dbReference>
<reference evidence="1" key="1">
    <citation type="submission" date="2020-02" db="EMBL/GenBank/DDBJ databases">
        <authorList>
            <person name="Shen X.-R."/>
            <person name="Zhang Y.-X."/>
        </authorList>
    </citation>
    <scope>NUCLEOTIDE SEQUENCE</scope>
    <source>
        <strain evidence="1">SYP-B3998</strain>
    </source>
</reference>
<proteinExistence type="predicted"/>
<dbReference type="EMBL" id="JAAIKC010000001">
    <property type="protein sequence ID" value="NEW04664.1"/>
    <property type="molecule type" value="Genomic_DNA"/>
</dbReference>
<protein>
    <submittedName>
        <fullName evidence="1">Uncharacterized protein</fullName>
    </submittedName>
</protein>
<organism evidence="1">
    <name type="scientific">Paenibacillus sp. SYP-B3998</name>
    <dbReference type="NCBI Taxonomy" id="2678564"/>
    <lineage>
        <taxon>Bacteria</taxon>
        <taxon>Bacillati</taxon>
        <taxon>Bacillota</taxon>
        <taxon>Bacilli</taxon>
        <taxon>Bacillales</taxon>
        <taxon>Paenibacillaceae</taxon>
        <taxon>Paenibacillus</taxon>
    </lineage>
</organism>
<name>A0A6G3ZSI1_9BACL</name>
<evidence type="ECO:0000313" key="1">
    <source>
        <dbReference type="EMBL" id="NEW04664.1"/>
    </source>
</evidence>
<dbReference type="AlphaFoldDB" id="A0A6G3ZSI1"/>
<gene>
    <name evidence="1" type="ORF">GK047_01330</name>
</gene>
<accession>A0A6G3ZSI1</accession>